<reference evidence="1" key="1">
    <citation type="submission" date="2020-05" db="EMBL/GenBank/DDBJ databases">
        <authorList>
            <person name="Chiriac C."/>
            <person name="Salcher M."/>
            <person name="Ghai R."/>
            <person name="Kavagutti S V."/>
        </authorList>
    </citation>
    <scope>NUCLEOTIDE SEQUENCE</scope>
</reference>
<sequence length="120" mass="12610">MGVVPRPGIHRCGALVPRSTVTLVGDGRRHTQRKEGSMTRRLSARVVQVSRASAARLIAARGAAGEDGAATAEYAVVTVAAAGLGGILIKLLSSDWFLQILKSILEWIIRTALSFFGIGG</sequence>
<evidence type="ECO:0000313" key="3">
    <source>
        <dbReference type="EMBL" id="CAB5037193.1"/>
    </source>
</evidence>
<dbReference type="Pfam" id="PF14029">
    <property type="entry name" value="DUF4244"/>
    <property type="match status" value="1"/>
</dbReference>
<evidence type="ECO:0000313" key="2">
    <source>
        <dbReference type="EMBL" id="CAB4940699.1"/>
    </source>
</evidence>
<dbReference type="EMBL" id="CAFBND010000034">
    <property type="protein sequence ID" value="CAB4940699.1"/>
    <property type="molecule type" value="Genomic_DNA"/>
</dbReference>
<dbReference type="EMBL" id="CAFBPU010000041">
    <property type="protein sequence ID" value="CAB5037193.1"/>
    <property type="molecule type" value="Genomic_DNA"/>
</dbReference>
<gene>
    <name evidence="1" type="ORF">UFOPK3268_00937</name>
    <name evidence="2" type="ORF">UFOPK3752_01048</name>
    <name evidence="3" type="ORF">UFOPK4150_01771</name>
</gene>
<dbReference type="InterPro" id="IPR025338">
    <property type="entry name" value="DUF4244"/>
</dbReference>
<organism evidence="1">
    <name type="scientific">freshwater metagenome</name>
    <dbReference type="NCBI Taxonomy" id="449393"/>
    <lineage>
        <taxon>unclassified sequences</taxon>
        <taxon>metagenomes</taxon>
        <taxon>ecological metagenomes</taxon>
    </lineage>
</organism>
<evidence type="ECO:0000313" key="1">
    <source>
        <dbReference type="EMBL" id="CAB4850138.1"/>
    </source>
</evidence>
<dbReference type="AlphaFoldDB" id="A0A6J7C0D1"/>
<dbReference type="EMBL" id="CAFBIZ010000110">
    <property type="protein sequence ID" value="CAB4850138.1"/>
    <property type="molecule type" value="Genomic_DNA"/>
</dbReference>
<protein>
    <submittedName>
        <fullName evidence="1">Unannotated protein</fullName>
    </submittedName>
</protein>
<name>A0A6J7C0D1_9ZZZZ</name>
<proteinExistence type="predicted"/>
<accession>A0A6J7C0D1</accession>